<evidence type="ECO:0000259" key="9">
    <source>
        <dbReference type="Pfam" id="PF02463"/>
    </source>
</evidence>
<dbReference type="GO" id="GO:0006260">
    <property type="term" value="P:DNA replication"/>
    <property type="evidence" value="ECO:0007669"/>
    <property type="project" value="UniProtKB-KW"/>
</dbReference>
<reference evidence="10" key="1">
    <citation type="submission" date="2018-05" db="EMBL/GenBank/DDBJ databases">
        <authorList>
            <person name="Lanie J.A."/>
            <person name="Ng W.-L."/>
            <person name="Kazmierczak K.M."/>
            <person name="Andrzejewski T.M."/>
            <person name="Davidsen T.M."/>
            <person name="Wayne K.J."/>
            <person name="Tettelin H."/>
            <person name="Glass J.I."/>
            <person name="Rusch D."/>
            <person name="Podicherti R."/>
            <person name="Tsui H.-C.T."/>
            <person name="Winkler M.E."/>
        </authorList>
    </citation>
    <scope>NUCLEOTIDE SEQUENCE</scope>
</reference>
<proteinExistence type="inferred from homology"/>
<name>A0A381ZCD8_9ZZZZ</name>
<accession>A0A381ZCD8</accession>
<evidence type="ECO:0000256" key="4">
    <source>
        <dbReference type="ARBA" id="ARBA00022490"/>
    </source>
</evidence>
<keyword evidence="5" id="KW-0235">DNA replication</keyword>
<comment type="similarity">
    <text evidence="2">Belongs to the RecF family.</text>
</comment>
<dbReference type="InterPro" id="IPR003395">
    <property type="entry name" value="RecF/RecN/SMC_N"/>
</dbReference>
<keyword evidence="4" id="KW-0963">Cytoplasm</keyword>
<dbReference type="GO" id="GO:0005737">
    <property type="term" value="C:cytoplasm"/>
    <property type="evidence" value="ECO:0007669"/>
    <property type="project" value="UniProtKB-SubCell"/>
</dbReference>
<evidence type="ECO:0000256" key="8">
    <source>
        <dbReference type="ARBA" id="ARBA00023125"/>
    </source>
</evidence>
<evidence type="ECO:0000256" key="7">
    <source>
        <dbReference type="ARBA" id="ARBA00022840"/>
    </source>
</evidence>
<dbReference type="NCBIfam" id="TIGR00611">
    <property type="entry name" value="recf"/>
    <property type="match status" value="1"/>
</dbReference>
<sequence length="368" mass="43387">MGHFRSIKLKNYRNFLDSSFEFDDKCNIIIGKNGSGKTNVLESLSLFEKGRGFRKEKIINLVNYETNEKNFNIRSIFHHEDTDYTVDVSNIDKNEKNLKKIFINNSSDVDSLKYFENLLSFIYFLPEMERLFVSSPSSRRNFIDRLIYSKDKKYNLLINNYKKLIHARHKILQNFHYDEIWINKLENNIVNFGIEIYKKRFEQIDTLNSILIKLDILKNLSFKFILKITDTFIEKNLNIDDLDREFFNSELRQNRKIDSLTGGCSIGPHRSDIIGYKINTNFTINQLSTGQQKAAVLLLIIAQCKYLIEENNLKPIILLDEICSHLDNDNRELLLYLIGKLDVQVFMTGTEKKFFSFLSTKAYYYNIT</sequence>
<dbReference type="InterPro" id="IPR018078">
    <property type="entry name" value="DNA-binding_RecF_CS"/>
</dbReference>
<dbReference type="AlphaFoldDB" id="A0A381ZCD8"/>
<dbReference type="PANTHER" id="PTHR32182:SF0">
    <property type="entry name" value="DNA REPLICATION AND REPAIR PROTEIN RECF"/>
    <property type="match status" value="1"/>
</dbReference>
<dbReference type="Gene3D" id="1.20.1050.90">
    <property type="entry name" value="RecF/RecN/SMC, N-terminal domain"/>
    <property type="match status" value="1"/>
</dbReference>
<evidence type="ECO:0000256" key="1">
    <source>
        <dbReference type="ARBA" id="ARBA00004496"/>
    </source>
</evidence>
<dbReference type="InterPro" id="IPR042174">
    <property type="entry name" value="RecF_2"/>
</dbReference>
<keyword evidence="8" id="KW-0238">DNA-binding</keyword>
<dbReference type="HAMAP" id="MF_00365">
    <property type="entry name" value="RecF"/>
    <property type="match status" value="1"/>
</dbReference>
<dbReference type="SUPFAM" id="SSF52540">
    <property type="entry name" value="P-loop containing nucleoside triphosphate hydrolases"/>
    <property type="match status" value="1"/>
</dbReference>
<evidence type="ECO:0000256" key="2">
    <source>
        <dbReference type="ARBA" id="ARBA00008016"/>
    </source>
</evidence>
<keyword evidence="7" id="KW-0067">ATP-binding</keyword>
<dbReference type="EMBL" id="UINC01020797">
    <property type="protein sequence ID" value="SVA86975.1"/>
    <property type="molecule type" value="Genomic_DNA"/>
</dbReference>
<dbReference type="GO" id="GO:0003697">
    <property type="term" value="F:single-stranded DNA binding"/>
    <property type="evidence" value="ECO:0007669"/>
    <property type="project" value="InterPro"/>
</dbReference>
<protein>
    <recommendedName>
        <fullName evidence="3">DNA replication and repair protein RecF</fullName>
    </recommendedName>
</protein>
<evidence type="ECO:0000256" key="5">
    <source>
        <dbReference type="ARBA" id="ARBA00022705"/>
    </source>
</evidence>
<dbReference type="Gene3D" id="3.40.50.300">
    <property type="entry name" value="P-loop containing nucleotide triphosphate hydrolases"/>
    <property type="match status" value="1"/>
</dbReference>
<dbReference type="PROSITE" id="PS00617">
    <property type="entry name" value="RECF_1"/>
    <property type="match status" value="1"/>
</dbReference>
<dbReference type="GO" id="GO:0006302">
    <property type="term" value="P:double-strand break repair"/>
    <property type="evidence" value="ECO:0007669"/>
    <property type="project" value="TreeGrafter"/>
</dbReference>
<dbReference type="InterPro" id="IPR001238">
    <property type="entry name" value="DNA-binding_RecF"/>
</dbReference>
<keyword evidence="6" id="KW-0547">Nucleotide-binding</keyword>
<dbReference type="PANTHER" id="PTHR32182">
    <property type="entry name" value="DNA REPLICATION AND REPAIR PROTEIN RECF"/>
    <property type="match status" value="1"/>
</dbReference>
<organism evidence="10">
    <name type="scientific">marine metagenome</name>
    <dbReference type="NCBI Taxonomy" id="408172"/>
    <lineage>
        <taxon>unclassified sequences</taxon>
        <taxon>metagenomes</taxon>
        <taxon>ecological metagenomes</taxon>
    </lineage>
</organism>
<comment type="subcellular location">
    <subcellularLocation>
        <location evidence="1">Cytoplasm</location>
    </subcellularLocation>
</comment>
<dbReference type="Pfam" id="PF02463">
    <property type="entry name" value="SMC_N"/>
    <property type="match status" value="1"/>
</dbReference>
<evidence type="ECO:0000313" key="10">
    <source>
        <dbReference type="EMBL" id="SVA86975.1"/>
    </source>
</evidence>
<evidence type="ECO:0000256" key="3">
    <source>
        <dbReference type="ARBA" id="ARBA00020170"/>
    </source>
</evidence>
<evidence type="ECO:0000256" key="6">
    <source>
        <dbReference type="ARBA" id="ARBA00022741"/>
    </source>
</evidence>
<dbReference type="GO" id="GO:0000731">
    <property type="term" value="P:DNA synthesis involved in DNA repair"/>
    <property type="evidence" value="ECO:0007669"/>
    <property type="project" value="TreeGrafter"/>
</dbReference>
<dbReference type="InterPro" id="IPR027417">
    <property type="entry name" value="P-loop_NTPase"/>
</dbReference>
<gene>
    <name evidence="10" type="ORF">METZ01_LOCUS139829</name>
</gene>
<dbReference type="GO" id="GO:0005524">
    <property type="term" value="F:ATP binding"/>
    <property type="evidence" value="ECO:0007669"/>
    <property type="project" value="UniProtKB-KW"/>
</dbReference>
<feature type="domain" description="RecF/RecN/SMC N-terminal" evidence="9">
    <location>
        <begin position="5"/>
        <end position="356"/>
    </location>
</feature>